<dbReference type="NCBIfam" id="TIGR00223">
    <property type="entry name" value="panD"/>
    <property type="match status" value="1"/>
</dbReference>
<evidence type="ECO:0000313" key="10">
    <source>
        <dbReference type="EMBL" id="MFC4556567.1"/>
    </source>
</evidence>
<dbReference type="InterPro" id="IPR009010">
    <property type="entry name" value="Asp_de-COase-like_dom_sf"/>
</dbReference>
<sequence>MSVPRSLHRPMLVGKIHRATVTAADLHYVGSITVDADLLDAADLLPGQQVDVVDVTNGARLTTYVIPGERGSGIVCINGAAAHLVHAGDLVILIAYGMLSDEEARSYTPAVVFVDENNRIVDVGGEPGQVPDVDAGQARSVEPSGITIEAYRRDA</sequence>
<evidence type="ECO:0000256" key="2">
    <source>
        <dbReference type="ARBA" id="ARBA00022655"/>
    </source>
</evidence>
<dbReference type="EMBL" id="JBHSGF010000015">
    <property type="protein sequence ID" value="MFC4556567.1"/>
    <property type="molecule type" value="Genomic_DNA"/>
</dbReference>
<comment type="cofactor">
    <cofactor evidence="9">
        <name>pyruvate</name>
        <dbReference type="ChEBI" id="CHEBI:15361"/>
    </cofactor>
    <text evidence="9">Binds 1 pyruvoyl group covalently per subunit.</text>
</comment>
<dbReference type="RefSeq" id="WP_122825027.1">
    <property type="nucleotide sequence ID" value="NZ_CP033325.1"/>
</dbReference>
<organism evidence="10 11">
    <name type="scientific">Georgenia faecalis</name>
    <dbReference type="NCBI Taxonomy" id="2483799"/>
    <lineage>
        <taxon>Bacteria</taxon>
        <taxon>Bacillati</taxon>
        <taxon>Actinomycetota</taxon>
        <taxon>Actinomycetes</taxon>
        <taxon>Micrococcales</taxon>
        <taxon>Bogoriellaceae</taxon>
        <taxon>Georgenia</taxon>
    </lineage>
</organism>
<keyword evidence="2 9" id="KW-0566">Pantothenate biosynthesis</keyword>
<dbReference type="PANTHER" id="PTHR21012:SF0">
    <property type="entry name" value="ASPARTATE 1-DECARBOXYLASE"/>
    <property type="match status" value="1"/>
</dbReference>
<dbReference type="PANTHER" id="PTHR21012">
    <property type="entry name" value="ASPARTATE 1-DECARBOXYLASE"/>
    <property type="match status" value="1"/>
</dbReference>
<keyword evidence="5 9" id="KW-0865">Zymogen</keyword>
<comment type="PTM">
    <text evidence="9">Is synthesized initially as an inactive proenzyme, which is activated by self-cleavage at a specific serine bond to produce a beta-subunit with a hydroxyl group at its C-terminus and an alpha-subunit with a pyruvoyl group at its N-terminus.</text>
</comment>
<protein>
    <recommendedName>
        <fullName evidence="9">Aspartate 1-decarboxylase</fullName>
        <ecNumber evidence="9">4.1.1.11</ecNumber>
    </recommendedName>
    <alternativeName>
        <fullName evidence="9">Aspartate alpha-decarboxylase</fullName>
    </alternativeName>
    <component>
        <recommendedName>
            <fullName evidence="9">Aspartate 1-decarboxylase beta chain</fullName>
        </recommendedName>
    </component>
    <component>
        <recommendedName>
            <fullName evidence="9">Aspartate 1-decarboxylase alpha chain</fullName>
        </recommendedName>
    </component>
</protein>
<comment type="pathway">
    <text evidence="9">Cofactor biosynthesis; (R)-pantothenate biosynthesis; beta-alanine from L-aspartate: step 1/1.</text>
</comment>
<dbReference type="Gene3D" id="2.40.40.20">
    <property type="match status" value="1"/>
</dbReference>
<comment type="caution">
    <text evidence="10">The sequence shown here is derived from an EMBL/GenBank/DDBJ whole genome shotgun (WGS) entry which is preliminary data.</text>
</comment>
<feature type="chain" id="PRO_5044940989" description="Aspartate 1-decarboxylase alpha chain" evidence="9">
    <location>
        <begin position="31"/>
        <end position="155"/>
    </location>
</feature>
<dbReference type="HAMAP" id="MF_00446">
    <property type="entry name" value="PanD"/>
    <property type="match status" value="1"/>
</dbReference>
<feature type="active site" description="Schiff-base intermediate with substrate; via pyruvic acid" evidence="9">
    <location>
        <position position="31"/>
    </location>
</feature>
<evidence type="ECO:0000256" key="7">
    <source>
        <dbReference type="ARBA" id="ARBA00023270"/>
    </source>
</evidence>
<comment type="function">
    <text evidence="9">Catalyzes the pyruvoyl-dependent decarboxylation of aspartate to produce beta-alanine.</text>
</comment>
<keyword evidence="4 9" id="KW-0068">Autocatalytic cleavage</keyword>
<comment type="similarity">
    <text evidence="9">Belongs to the PanD family.</text>
</comment>
<evidence type="ECO:0000256" key="6">
    <source>
        <dbReference type="ARBA" id="ARBA00023239"/>
    </source>
</evidence>
<proteinExistence type="inferred from homology"/>
<keyword evidence="3 9" id="KW-0210">Decarboxylase</keyword>
<dbReference type="EC" id="4.1.1.11" evidence="9"/>
<accession>A0ABV9DCU7</accession>
<keyword evidence="6 9" id="KW-0456">Lyase</keyword>
<feature type="binding site" evidence="9">
    <location>
        <begin position="79"/>
        <end position="81"/>
    </location>
    <ligand>
        <name>substrate</name>
    </ligand>
</feature>
<evidence type="ECO:0000256" key="3">
    <source>
        <dbReference type="ARBA" id="ARBA00022793"/>
    </source>
</evidence>
<feature type="binding site" evidence="9">
    <location>
        <position position="63"/>
    </location>
    <ligand>
        <name>substrate</name>
    </ligand>
</feature>
<feature type="active site" description="Proton donor" evidence="9">
    <location>
        <position position="64"/>
    </location>
</feature>
<reference evidence="11" key="1">
    <citation type="journal article" date="2019" name="Int. J. Syst. Evol. Microbiol.">
        <title>The Global Catalogue of Microorganisms (GCM) 10K type strain sequencing project: providing services to taxonomists for standard genome sequencing and annotation.</title>
        <authorList>
            <consortium name="The Broad Institute Genomics Platform"/>
            <consortium name="The Broad Institute Genome Sequencing Center for Infectious Disease"/>
            <person name="Wu L."/>
            <person name="Ma J."/>
        </authorList>
    </citation>
    <scope>NUCLEOTIDE SEQUENCE [LARGE SCALE GENOMIC DNA]</scope>
    <source>
        <strain evidence="11">JCM 3369</strain>
    </source>
</reference>
<evidence type="ECO:0000313" key="11">
    <source>
        <dbReference type="Proteomes" id="UP001595955"/>
    </source>
</evidence>
<dbReference type="Pfam" id="PF02261">
    <property type="entry name" value="Asp_decarbox"/>
    <property type="match status" value="1"/>
</dbReference>
<dbReference type="Proteomes" id="UP001595955">
    <property type="component" value="Unassembled WGS sequence"/>
</dbReference>
<dbReference type="CDD" id="cd06919">
    <property type="entry name" value="Asp_decarbox"/>
    <property type="match status" value="1"/>
</dbReference>
<evidence type="ECO:0000256" key="9">
    <source>
        <dbReference type="HAMAP-Rule" id="MF_00446"/>
    </source>
</evidence>
<evidence type="ECO:0000256" key="4">
    <source>
        <dbReference type="ARBA" id="ARBA00022813"/>
    </source>
</evidence>
<name>A0ABV9DCU7_9MICO</name>
<comment type="subcellular location">
    <subcellularLocation>
        <location evidence="9">Cytoplasm</location>
    </subcellularLocation>
</comment>
<keyword evidence="1 9" id="KW-0963">Cytoplasm</keyword>
<dbReference type="InterPro" id="IPR003190">
    <property type="entry name" value="Asp_decarbox"/>
</dbReference>
<comment type="catalytic activity">
    <reaction evidence="9">
        <text>L-aspartate + H(+) = beta-alanine + CO2</text>
        <dbReference type="Rhea" id="RHEA:19497"/>
        <dbReference type="ChEBI" id="CHEBI:15378"/>
        <dbReference type="ChEBI" id="CHEBI:16526"/>
        <dbReference type="ChEBI" id="CHEBI:29991"/>
        <dbReference type="ChEBI" id="CHEBI:57966"/>
        <dbReference type="EC" id="4.1.1.11"/>
    </reaction>
</comment>
<feature type="modified residue" description="Pyruvic acid (Ser)" evidence="9">
    <location>
        <position position="31"/>
    </location>
</feature>
<keyword evidence="8 9" id="KW-0670">Pyruvate</keyword>
<evidence type="ECO:0000256" key="5">
    <source>
        <dbReference type="ARBA" id="ARBA00023145"/>
    </source>
</evidence>
<comment type="subunit">
    <text evidence="9">Heterooctamer of four alpha and four beta subunits.</text>
</comment>
<keyword evidence="7 9" id="KW-0704">Schiff base</keyword>
<dbReference type="GO" id="GO:0004068">
    <property type="term" value="F:aspartate 1-decarboxylase activity"/>
    <property type="evidence" value="ECO:0007669"/>
    <property type="project" value="UniProtKB-EC"/>
</dbReference>
<feature type="chain" id="PRO_5044940990" description="Aspartate 1-decarboxylase beta chain" evidence="9">
    <location>
        <begin position="1"/>
        <end position="30"/>
    </location>
</feature>
<keyword evidence="11" id="KW-1185">Reference proteome</keyword>
<dbReference type="SUPFAM" id="SSF50692">
    <property type="entry name" value="ADC-like"/>
    <property type="match status" value="1"/>
</dbReference>
<evidence type="ECO:0000256" key="8">
    <source>
        <dbReference type="ARBA" id="ARBA00023317"/>
    </source>
</evidence>
<evidence type="ECO:0000256" key="1">
    <source>
        <dbReference type="ARBA" id="ARBA00022490"/>
    </source>
</evidence>
<gene>
    <name evidence="9 10" type="primary">panD</name>
    <name evidence="10" type="ORF">ACFO3F_15075</name>
</gene>